<protein>
    <recommendedName>
        <fullName evidence="2">SusE outer membrane protein domain-containing protein</fullName>
    </recommendedName>
</protein>
<keyword evidence="4" id="KW-1185">Reference proteome</keyword>
<dbReference type="Gene3D" id="2.60.40.3620">
    <property type="match status" value="2"/>
</dbReference>
<reference evidence="3 4" key="1">
    <citation type="submission" date="2012-02" db="EMBL/GenBank/DDBJ databases">
        <title>Improved High-Quality Draft genome of Prevotella bivia DSM 20514.</title>
        <authorList>
            <consortium name="US DOE Joint Genome Institute (JGI-PGF)"/>
            <person name="Lucas S."/>
            <person name="Copeland A."/>
            <person name="Lapidus A."/>
            <person name="Bruce D."/>
            <person name="Goodwin L."/>
            <person name="Pitluck S."/>
            <person name="Peters L."/>
            <person name="Mikhailova N."/>
            <person name="Munk A.C.C."/>
            <person name="Kyrpides N."/>
            <person name="Mavromatis K."/>
            <person name="Detter J.C."/>
            <person name="Han C."/>
            <person name="Land M."/>
            <person name="Hauser L."/>
            <person name="Markowitz V."/>
            <person name="Cheng J.-F."/>
            <person name="Hugenholtz P."/>
            <person name="Woyke T."/>
            <person name="Wu D."/>
            <person name="Gronow S."/>
            <person name="Wellnitz S."/>
            <person name="Brambilla E."/>
            <person name="Klenk H.-P."/>
            <person name="Eisen J.A."/>
        </authorList>
    </citation>
    <scope>NUCLEOTIDE SEQUENCE [LARGE SCALE GENOMIC DNA]</scope>
    <source>
        <strain evidence="3 4">DSM 20514</strain>
    </source>
</reference>
<proteinExistence type="predicted"/>
<dbReference type="PROSITE" id="PS51257">
    <property type="entry name" value="PROKAR_LIPOPROTEIN"/>
    <property type="match status" value="1"/>
</dbReference>
<evidence type="ECO:0000259" key="2">
    <source>
        <dbReference type="Pfam" id="PF14292"/>
    </source>
</evidence>
<sequence>MKVINRINNINMKSILNLLLFAGLLIFSACDKDLVDNPTYKKPSTFALQTPEFAKTTVDLKEVKDGMKFSWDAADYGFPAAIEYGIQMSTTDKWDRIASKVEDTNPVPANYANVGKATASLSTTLAVADVAKVLQQLQRYTASSVPATQKVYTRAYALLNGDSVFSNTLELTVKPYYVALVDAPVKIWYLVGSNFGEGKWQTDVVPLLPMGDQVYDKRTGLGIISWTGYIYKDLEFKLRENAENWSEGQWGQSKGKPFGTFVKKDGGNIKVPEDGYYTVTLDTKNDKLTIEKYKGASSVKEFEHMYMPGTYSSWTPTQSTKMDPLNKSVNNNGAEIKLKNHDWSATVTFKANANKGEGAKFAVDDSWSSNWGGATFPYGSGGGNNIPYKAGTYKVFFNDITGQYSFVKQ</sequence>
<feature type="domain" description="SusE outer membrane protein" evidence="2">
    <location>
        <begin position="37"/>
        <end position="136"/>
    </location>
</feature>
<feature type="chain" id="PRO_5003699609" description="SusE outer membrane protein domain-containing protein" evidence="1">
    <location>
        <begin position="32"/>
        <end position="409"/>
    </location>
</feature>
<evidence type="ECO:0000313" key="4">
    <source>
        <dbReference type="Proteomes" id="UP000002786"/>
    </source>
</evidence>
<feature type="signal peptide" evidence="1">
    <location>
        <begin position="1"/>
        <end position="31"/>
    </location>
</feature>
<gene>
    <name evidence="3" type="ORF">PrebiDRAFT_0814</name>
</gene>
<dbReference type="Pfam" id="PF14292">
    <property type="entry name" value="SusE"/>
    <property type="match status" value="1"/>
</dbReference>
<dbReference type="EMBL" id="JH660660">
    <property type="protein sequence ID" value="EIM32553.1"/>
    <property type="molecule type" value="Genomic_DNA"/>
</dbReference>
<dbReference type="GO" id="GO:0019867">
    <property type="term" value="C:outer membrane"/>
    <property type="evidence" value="ECO:0007669"/>
    <property type="project" value="InterPro"/>
</dbReference>
<evidence type="ECO:0000256" key="1">
    <source>
        <dbReference type="SAM" id="SignalP"/>
    </source>
</evidence>
<organism evidence="3 4">
    <name type="scientific">Prevotella bivia DSM 20514</name>
    <dbReference type="NCBI Taxonomy" id="868129"/>
    <lineage>
        <taxon>Bacteria</taxon>
        <taxon>Pseudomonadati</taxon>
        <taxon>Bacteroidota</taxon>
        <taxon>Bacteroidia</taxon>
        <taxon>Bacteroidales</taxon>
        <taxon>Prevotellaceae</taxon>
        <taxon>Prevotella</taxon>
    </lineage>
</organism>
<accession>I4Z8L1</accession>
<dbReference type="HOGENOM" id="CLU_042892_1_0_10"/>
<dbReference type="Proteomes" id="UP000002786">
    <property type="component" value="Unassembled WGS sequence"/>
</dbReference>
<evidence type="ECO:0000313" key="3">
    <source>
        <dbReference type="EMBL" id="EIM32553.1"/>
    </source>
</evidence>
<dbReference type="GO" id="GO:2001070">
    <property type="term" value="F:starch binding"/>
    <property type="evidence" value="ECO:0007669"/>
    <property type="project" value="InterPro"/>
</dbReference>
<keyword evidence="1" id="KW-0732">Signal</keyword>
<dbReference type="InterPro" id="IPR025970">
    <property type="entry name" value="SusE"/>
</dbReference>
<dbReference type="AlphaFoldDB" id="I4Z8L1"/>
<name>I4Z8L1_9BACT</name>